<evidence type="ECO:0000313" key="8">
    <source>
        <dbReference type="EMBL" id="GGV85367.1"/>
    </source>
</evidence>
<dbReference type="Gene3D" id="2.60.40.1180">
    <property type="entry name" value="Golgi alpha-mannosidase II"/>
    <property type="match status" value="1"/>
</dbReference>
<evidence type="ECO:0000259" key="7">
    <source>
        <dbReference type="Pfam" id="PF16875"/>
    </source>
</evidence>
<dbReference type="InterPro" id="IPR002252">
    <property type="entry name" value="Glyco_hydro_36"/>
</dbReference>
<dbReference type="PANTHER" id="PTHR43053">
    <property type="entry name" value="GLYCOSIDASE FAMILY 31"/>
    <property type="match status" value="1"/>
</dbReference>
<dbReference type="Gene3D" id="3.20.20.70">
    <property type="entry name" value="Aldolase class I"/>
    <property type="match status" value="1"/>
</dbReference>
<dbReference type="Pfam" id="PF02065">
    <property type="entry name" value="Melibiase"/>
    <property type="match status" value="1"/>
</dbReference>
<name>A0ABQ2VZ44_9ACTN</name>
<sequence>MLATLPLVTFDPDLGLAVLSTPNSVYAVRVAPDGSPRHLYWGARLDTDSLAALPDPVSPAASSFEADAAADELAPQTGARFGPAGLQVRFADGTRGAQWRFSGHTVDGGELRLRLDDRHRPLRAELCYRVRPGTDVVERWTELTHTGTADGPPDPVTVNRLDSASWTAPALSDYRLSHLVGGWNSEFQLQRDRLPVAETVLTSRRGLTGHHASPWLALDDGSASEERGEVWSTALAWSGSWRVTVHRDPVGRTTWTGGFGHEGLSWTLRPGESLRTPVYAGLYTPHGFGAAGRAWHDYIRRHVLPEPDRDRPVLYNSWEATGFDVTEAGQIRLAHLAARLGAELFVLDDGWFGTRHDDRSGLGDWTPRPEAFPRGLRPLADEVHRLGMEFGLWVEPEMVNRDSELYRAHPDWVVHSPHLDATELRNQLVLNFARPEVEAWAQETLDRLVRDHDVDWLKWDANRAFTEAGWDGCPDPDRLWIDHTRAVHRIMDRLRVAHPGLRIEACAGGGGRVDLGMMARTDQAWTSDNTDPVDRIGIHHGFSQLFPAQAMAAWVTDSPNPATGRRTPLRFRFHVAMAGALGLGGDLASWSDEELEEAAELVAQYKQIRPLVQRGIQHRVASGGSVTAVHYAAPDDSEHVVLVCRPSTRFGHRPAPVRLPALDPEARYLDPDLNREYGGAVLVHQGIDPRLPVGDYASSLIRLRRVGP</sequence>
<comment type="caution">
    <text evidence="8">The sequence shown here is derived from an EMBL/GenBank/DDBJ whole genome shotgun (WGS) entry which is preliminary data.</text>
</comment>
<dbReference type="InterPro" id="IPR038417">
    <property type="entry name" value="Alpga-gal_N_sf"/>
</dbReference>
<dbReference type="InterPro" id="IPR013780">
    <property type="entry name" value="Glyco_hydro_b"/>
</dbReference>
<feature type="domain" description="Glycosyl hydrolase family 36 C-terminal" evidence="6">
    <location>
        <begin position="627"/>
        <end position="703"/>
    </location>
</feature>
<evidence type="ECO:0000256" key="4">
    <source>
        <dbReference type="ARBA" id="ARBA00023295"/>
    </source>
</evidence>
<dbReference type="PANTHER" id="PTHR43053:SF3">
    <property type="entry name" value="ALPHA-GALACTOSIDASE C-RELATED"/>
    <property type="match status" value="1"/>
</dbReference>
<dbReference type="Pfam" id="PF16874">
    <property type="entry name" value="Glyco_hydro_36C"/>
    <property type="match status" value="1"/>
</dbReference>
<dbReference type="Proteomes" id="UP000660675">
    <property type="component" value="Unassembled WGS sequence"/>
</dbReference>
<evidence type="ECO:0000256" key="2">
    <source>
        <dbReference type="ARBA" id="ARBA00012755"/>
    </source>
</evidence>
<reference evidence="9" key="1">
    <citation type="journal article" date="2019" name="Int. J. Syst. Evol. Microbiol.">
        <title>The Global Catalogue of Microorganisms (GCM) 10K type strain sequencing project: providing services to taxonomists for standard genome sequencing and annotation.</title>
        <authorList>
            <consortium name="The Broad Institute Genomics Platform"/>
            <consortium name="The Broad Institute Genome Sequencing Center for Infectious Disease"/>
            <person name="Wu L."/>
            <person name="Ma J."/>
        </authorList>
    </citation>
    <scope>NUCLEOTIDE SEQUENCE [LARGE SCALE GENOMIC DNA]</scope>
    <source>
        <strain evidence="9">JCM 4376</strain>
    </source>
</reference>
<dbReference type="Gene3D" id="2.70.98.60">
    <property type="entry name" value="alpha-galactosidase from lactobacil brevis"/>
    <property type="match status" value="1"/>
</dbReference>
<proteinExistence type="inferred from homology"/>
<keyword evidence="4 5" id="KW-0326">Glycosidase</keyword>
<dbReference type="EMBL" id="BMTF01000009">
    <property type="protein sequence ID" value="GGV85367.1"/>
    <property type="molecule type" value="Genomic_DNA"/>
</dbReference>
<evidence type="ECO:0000256" key="5">
    <source>
        <dbReference type="PIRNR" id="PIRNR005536"/>
    </source>
</evidence>
<keyword evidence="9" id="KW-1185">Reference proteome</keyword>
<evidence type="ECO:0000256" key="1">
    <source>
        <dbReference type="ARBA" id="ARBA00001255"/>
    </source>
</evidence>
<evidence type="ECO:0000313" key="9">
    <source>
        <dbReference type="Proteomes" id="UP000660675"/>
    </source>
</evidence>
<dbReference type="RefSeq" id="WP_229866965.1">
    <property type="nucleotide sequence ID" value="NZ_BMTF01000009.1"/>
</dbReference>
<comment type="catalytic activity">
    <reaction evidence="1 5">
        <text>Hydrolysis of terminal, non-reducing alpha-D-galactose residues in alpha-D-galactosides, including galactose oligosaccharides, galactomannans and galactolipids.</text>
        <dbReference type="EC" id="3.2.1.22"/>
    </reaction>
</comment>
<keyword evidence="3 5" id="KW-0378">Hydrolase</keyword>
<dbReference type="InterPro" id="IPR050985">
    <property type="entry name" value="Alpha-glycosidase_related"/>
</dbReference>
<dbReference type="InterPro" id="IPR031705">
    <property type="entry name" value="Glyco_hydro_36_C"/>
</dbReference>
<accession>A0ABQ2VZ44</accession>
<dbReference type="PRINTS" id="PR00743">
    <property type="entry name" value="GLHYDRLASE36"/>
</dbReference>
<dbReference type="Pfam" id="PF16875">
    <property type="entry name" value="Glyco_hydro_36N"/>
    <property type="match status" value="1"/>
</dbReference>
<protein>
    <recommendedName>
        <fullName evidence="2 5">Alpha-galactosidase</fullName>
        <ecNumber evidence="2 5">3.2.1.22</ecNumber>
    </recommendedName>
</protein>
<gene>
    <name evidence="8" type="primary">galA</name>
    <name evidence="8" type="ORF">GCM10015535_31850</name>
</gene>
<evidence type="ECO:0000256" key="3">
    <source>
        <dbReference type="ARBA" id="ARBA00022801"/>
    </source>
</evidence>
<dbReference type="SUPFAM" id="SSF51445">
    <property type="entry name" value="(Trans)glycosidases"/>
    <property type="match status" value="1"/>
</dbReference>
<comment type="similarity">
    <text evidence="5">Belongs to the glycosyl hydrolase.</text>
</comment>
<dbReference type="PIRSF" id="PIRSF005536">
    <property type="entry name" value="Agal"/>
    <property type="match status" value="1"/>
</dbReference>
<dbReference type="CDD" id="cd14791">
    <property type="entry name" value="GH36"/>
    <property type="match status" value="1"/>
</dbReference>
<organism evidence="8 9">
    <name type="scientific">Streptomyces gelaticus</name>
    <dbReference type="NCBI Taxonomy" id="285446"/>
    <lineage>
        <taxon>Bacteria</taxon>
        <taxon>Bacillati</taxon>
        <taxon>Actinomycetota</taxon>
        <taxon>Actinomycetes</taxon>
        <taxon>Kitasatosporales</taxon>
        <taxon>Streptomycetaceae</taxon>
        <taxon>Streptomyces</taxon>
    </lineage>
</organism>
<evidence type="ECO:0000259" key="6">
    <source>
        <dbReference type="Pfam" id="PF16874"/>
    </source>
</evidence>
<dbReference type="EC" id="3.2.1.22" evidence="2 5"/>
<feature type="domain" description="Glycosyl hydrolase family 36 N-terminal" evidence="7">
    <location>
        <begin position="34"/>
        <end position="268"/>
    </location>
</feature>
<dbReference type="InterPro" id="IPR031704">
    <property type="entry name" value="Glyco_hydro_36_N"/>
</dbReference>
<dbReference type="InterPro" id="IPR017853">
    <property type="entry name" value="GH"/>
</dbReference>
<dbReference type="InterPro" id="IPR013785">
    <property type="entry name" value="Aldolase_TIM"/>
</dbReference>